<sequence>MVLVPFSPMYTSILLLILSSISLTFASRLPTNSASITQNKDREIRAFVDCLDDGREQLSSQWARDKLEFCANQDIEDQDEECQQLRRDMYEVVVKDCIREELDWGIGDDGESRLLWKCTAPTGASTRRYRPNTANGGINYVLQRIRAVNLEECWMPEEGDVWKVDAGAVLFGMHQTLGLDAALSVTWKGGGGPKKRLNRRVRELARKNEREDE</sequence>
<evidence type="ECO:0008006" key="4">
    <source>
        <dbReference type="Google" id="ProtNLM"/>
    </source>
</evidence>
<feature type="chain" id="PRO_5022670002" description="Ricin B lectin domain-containing protein" evidence="1">
    <location>
        <begin position="27"/>
        <end position="213"/>
    </location>
</feature>
<proteinExistence type="predicted"/>
<evidence type="ECO:0000313" key="2">
    <source>
        <dbReference type="EMBL" id="TFK32665.1"/>
    </source>
</evidence>
<keyword evidence="3" id="KW-1185">Reference proteome</keyword>
<name>A0A5C3LJ35_9AGAR</name>
<dbReference type="AlphaFoldDB" id="A0A5C3LJ35"/>
<organism evidence="2 3">
    <name type="scientific">Crucibulum laeve</name>
    <dbReference type="NCBI Taxonomy" id="68775"/>
    <lineage>
        <taxon>Eukaryota</taxon>
        <taxon>Fungi</taxon>
        <taxon>Dikarya</taxon>
        <taxon>Basidiomycota</taxon>
        <taxon>Agaricomycotina</taxon>
        <taxon>Agaricomycetes</taxon>
        <taxon>Agaricomycetidae</taxon>
        <taxon>Agaricales</taxon>
        <taxon>Agaricineae</taxon>
        <taxon>Nidulariaceae</taxon>
        <taxon>Crucibulum</taxon>
    </lineage>
</organism>
<evidence type="ECO:0000313" key="3">
    <source>
        <dbReference type="Proteomes" id="UP000308652"/>
    </source>
</evidence>
<dbReference type="Proteomes" id="UP000308652">
    <property type="component" value="Unassembled WGS sequence"/>
</dbReference>
<gene>
    <name evidence="2" type="ORF">BDQ12DRAFT_716277</name>
</gene>
<feature type="signal peptide" evidence="1">
    <location>
        <begin position="1"/>
        <end position="26"/>
    </location>
</feature>
<dbReference type="EMBL" id="ML213667">
    <property type="protein sequence ID" value="TFK32665.1"/>
    <property type="molecule type" value="Genomic_DNA"/>
</dbReference>
<keyword evidence="1" id="KW-0732">Signal</keyword>
<accession>A0A5C3LJ35</accession>
<reference evidence="2 3" key="1">
    <citation type="journal article" date="2019" name="Nat. Ecol. Evol.">
        <title>Megaphylogeny resolves global patterns of mushroom evolution.</title>
        <authorList>
            <person name="Varga T."/>
            <person name="Krizsan K."/>
            <person name="Foldi C."/>
            <person name="Dima B."/>
            <person name="Sanchez-Garcia M."/>
            <person name="Sanchez-Ramirez S."/>
            <person name="Szollosi G.J."/>
            <person name="Szarkandi J.G."/>
            <person name="Papp V."/>
            <person name="Albert L."/>
            <person name="Andreopoulos W."/>
            <person name="Angelini C."/>
            <person name="Antonin V."/>
            <person name="Barry K.W."/>
            <person name="Bougher N.L."/>
            <person name="Buchanan P."/>
            <person name="Buyck B."/>
            <person name="Bense V."/>
            <person name="Catcheside P."/>
            <person name="Chovatia M."/>
            <person name="Cooper J."/>
            <person name="Damon W."/>
            <person name="Desjardin D."/>
            <person name="Finy P."/>
            <person name="Geml J."/>
            <person name="Haridas S."/>
            <person name="Hughes K."/>
            <person name="Justo A."/>
            <person name="Karasinski D."/>
            <person name="Kautmanova I."/>
            <person name="Kiss B."/>
            <person name="Kocsube S."/>
            <person name="Kotiranta H."/>
            <person name="LaButti K.M."/>
            <person name="Lechner B.E."/>
            <person name="Liimatainen K."/>
            <person name="Lipzen A."/>
            <person name="Lukacs Z."/>
            <person name="Mihaltcheva S."/>
            <person name="Morgado L.N."/>
            <person name="Niskanen T."/>
            <person name="Noordeloos M.E."/>
            <person name="Ohm R.A."/>
            <person name="Ortiz-Santana B."/>
            <person name="Ovrebo C."/>
            <person name="Racz N."/>
            <person name="Riley R."/>
            <person name="Savchenko A."/>
            <person name="Shiryaev A."/>
            <person name="Soop K."/>
            <person name="Spirin V."/>
            <person name="Szebenyi C."/>
            <person name="Tomsovsky M."/>
            <person name="Tulloss R.E."/>
            <person name="Uehling J."/>
            <person name="Grigoriev I.V."/>
            <person name="Vagvolgyi C."/>
            <person name="Papp T."/>
            <person name="Martin F.M."/>
            <person name="Miettinen O."/>
            <person name="Hibbett D.S."/>
            <person name="Nagy L.G."/>
        </authorList>
    </citation>
    <scope>NUCLEOTIDE SEQUENCE [LARGE SCALE GENOMIC DNA]</scope>
    <source>
        <strain evidence="2 3">CBS 166.37</strain>
    </source>
</reference>
<evidence type="ECO:0000256" key="1">
    <source>
        <dbReference type="SAM" id="SignalP"/>
    </source>
</evidence>
<protein>
    <recommendedName>
        <fullName evidence="4">Ricin B lectin domain-containing protein</fullName>
    </recommendedName>
</protein>